<dbReference type="PANTHER" id="PTHR30349:SF41">
    <property type="entry name" value="INTEGRASE_RECOMBINASE PROTEIN MJ0367-RELATED"/>
    <property type="match status" value="1"/>
</dbReference>
<accession>A0ABV0JF70</accession>
<evidence type="ECO:0000313" key="5">
    <source>
        <dbReference type="EMBL" id="MEP0820426.1"/>
    </source>
</evidence>
<dbReference type="PROSITE" id="PS51898">
    <property type="entry name" value="TYR_RECOMBINASE"/>
    <property type="match status" value="1"/>
</dbReference>
<evidence type="ECO:0000313" key="6">
    <source>
        <dbReference type="Proteomes" id="UP001464891"/>
    </source>
</evidence>
<keyword evidence="2" id="KW-0238">DNA-binding</keyword>
<protein>
    <submittedName>
        <fullName evidence="5">Site-specific integrase</fullName>
    </submittedName>
</protein>
<evidence type="ECO:0000256" key="2">
    <source>
        <dbReference type="ARBA" id="ARBA00023125"/>
    </source>
</evidence>
<proteinExistence type="inferred from homology"/>
<sequence>MKVDGHGQAKVLTPGEIKKLFEAFEGDRDRALFGICLYTGCRISEACSMLTPDAYDAAGVRMKITLRKANTKGKQETRQIPVNAVLRGYLETYKAGAGKQYLFPGRHGRGHINPKSADEILRETCDRLGLEGVSTHSFRRTALTQMSSAGIPLRVIQEISGHRSLQALQRYLEVSELQLEGAIAALHF</sequence>
<dbReference type="Pfam" id="PF00589">
    <property type="entry name" value="Phage_integrase"/>
    <property type="match status" value="1"/>
</dbReference>
<dbReference type="RefSeq" id="WP_190435188.1">
    <property type="nucleotide sequence ID" value="NZ_JAMPKM010000029.1"/>
</dbReference>
<dbReference type="InterPro" id="IPR050090">
    <property type="entry name" value="Tyrosine_recombinase_XerCD"/>
</dbReference>
<dbReference type="CDD" id="cd00796">
    <property type="entry name" value="INT_Rci_Hp1_C"/>
    <property type="match status" value="1"/>
</dbReference>
<evidence type="ECO:0000256" key="1">
    <source>
        <dbReference type="ARBA" id="ARBA00008857"/>
    </source>
</evidence>
<dbReference type="Gene3D" id="1.10.443.10">
    <property type="entry name" value="Intergrase catalytic core"/>
    <property type="match status" value="1"/>
</dbReference>
<dbReference type="PANTHER" id="PTHR30349">
    <property type="entry name" value="PHAGE INTEGRASE-RELATED"/>
    <property type="match status" value="1"/>
</dbReference>
<reference evidence="5 6" key="1">
    <citation type="submission" date="2022-04" db="EMBL/GenBank/DDBJ databases">
        <title>Positive selection, recombination, and allopatry shape intraspecific diversity of widespread and dominant cyanobacteria.</title>
        <authorList>
            <person name="Wei J."/>
            <person name="Shu W."/>
            <person name="Hu C."/>
        </authorList>
    </citation>
    <scope>NUCLEOTIDE SEQUENCE [LARGE SCALE GENOMIC DNA]</scope>
    <source>
        <strain evidence="5 6">GB2-A4</strain>
    </source>
</reference>
<feature type="domain" description="Tyr recombinase" evidence="4">
    <location>
        <begin position="7"/>
        <end position="184"/>
    </location>
</feature>
<dbReference type="EMBL" id="JAMPKM010000029">
    <property type="protein sequence ID" value="MEP0820426.1"/>
    <property type="molecule type" value="Genomic_DNA"/>
</dbReference>
<dbReference type="InterPro" id="IPR013762">
    <property type="entry name" value="Integrase-like_cat_sf"/>
</dbReference>
<organism evidence="5 6">
    <name type="scientific">Trichocoleus desertorum GB2-A4</name>
    <dbReference type="NCBI Taxonomy" id="2933944"/>
    <lineage>
        <taxon>Bacteria</taxon>
        <taxon>Bacillati</taxon>
        <taxon>Cyanobacteriota</taxon>
        <taxon>Cyanophyceae</taxon>
        <taxon>Leptolyngbyales</taxon>
        <taxon>Trichocoleusaceae</taxon>
        <taxon>Trichocoleus</taxon>
    </lineage>
</organism>
<evidence type="ECO:0000259" key="4">
    <source>
        <dbReference type="PROSITE" id="PS51898"/>
    </source>
</evidence>
<dbReference type="SUPFAM" id="SSF56349">
    <property type="entry name" value="DNA breaking-rejoining enzymes"/>
    <property type="match status" value="1"/>
</dbReference>
<comment type="caution">
    <text evidence="5">The sequence shown here is derived from an EMBL/GenBank/DDBJ whole genome shotgun (WGS) entry which is preliminary data.</text>
</comment>
<evidence type="ECO:0000256" key="3">
    <source>
        <dbReference type="ARBA" id="ARBA00023172"/>
    </source>
</evidence>
<keyword evidence="3" id="KW-0233">DNA recombination</keyword>
<dbReference type="InterPro" id="IPR011010">
    <property type="entry name" value="DNA_brk_join_enz"/>
</dbReference>
<gene>
    <name evidence="5" type="ORF">NC998_25335</name>
</gene>
<name>A0ABV0JF70_9CYAN</name>
<comment type="similarity">
    <text evidence="1">Belongs to the 'phage' integrase family.</text>
</comment>
<dbReference type="Proteomes" id="UP001464891">
    <property type="component" value="Unassembled WGS sequence"/>
</dbReference>
<dbReference type="InterPro" id="IPR002104">
    <property type="entry name" value="Integrase_catalytic"/>
</dbReference>
<keyword evidence="6" id="KW-1185">Reference proteome</keyword>